<accession>A0A132MP26</accession>
<dbReference type="STRING" id="1469144.LI90_1260"/>
<dbReference type="AlphaFoldDB" id="A0A132MP26"/>
<dbReference type="PATRIC" id="fig|1469144.10.peg.1393"/>
<name>A0A132MP26_9ACTN</name>
<dbReference type="EMBL" id="LAXD01000001">
    <property type="protein sequence ID" value="KWW99624.1"/>
    <property type="molecule type" value="Genomic_DNA"/>
</dbReference>
<reference evidence="2" key="1">
    <citation type="submission" date="2015-04" db="EMBL/GenBank/DDBJ databases">
        <title>Physiological reanalysis, assessment of diazotrophy, and genome sequences of multiple isolates of Streptomyces thermoautotrophicus.</title>
        <authorList>
            <person name="MacKellar D.C."/>
            <person name="Lieber L."/>
            <person name="Norman J."/>
            <person name="Bolger A."/>
            <person name="Tobin C."/>
            <person name="Murray J.W."/>
            <person name="Chang R."/>
            <person name="Ford T."/>
            <person name="Nguyen P.Q."/>
            <person name="Woodward J."/>
            <person name="Permingeat H."/>
            <person name="Joshi N.S."/>
            <person name="Silver P.A."/>
            <person name="Usadel B."/>
            <person name="Rutherford A.W."/>
            <person name="Friesen M."/>
            <person name="Prell J."/>
        </authorList>
    </citation>
    <scope>NUCLEOTIDE SEQUENCE [LARGE SCALE GENOMIC DNA]</scope>
    <source>
        <strain evidence="2">H1</strain>
    </source>
</reference>
<keyword evidence="2" id="KW-1185">Reference proteome</keyword>
<protein>
    <submittedName>
        <fullName evidence="1">Uncharacterized protein</fullName>
    </submittedName>
</protein>
<comment type="caution">
    <text evidence="1">The sequence shown here is derived from an EMBL/GenBank/DDBJ whole genome shotgun (WGS) entry which is preliminary data.</text>
</comment>
<proteinExistence type="predicted"/>
<evidence type="ECO:0000313" key="2">
    <source>
        <dbReference type="Proteomes" id="UP000070188"/>
    </source>
</evidence>
<evidence type="ECO:0000313" key="1">
    <source>
        <dbReference type="EMBL" id="KWW99624.1"/>
    </source>
</evidence>
<gene>
    <name evidence="1" type="ORF">LI90_1260</name>
</gene>
<organism evidence="1 2">
    <name type="scientific">Carbonactinospora thermoautotrophica</name>
    <dbReference type="NCBI Taxonomy" id="1469144"/>
    <lineage>
        <taxon>Bacteria</taxon>
        <taxon>Bacillati</taxon>
        <taxon>Actinomycetota</taxon>
        <taxon>Actinomycetes</taxon>
        <taxon>Kitasatosporales</taxon>
        <taxon>Carbonactinosporaceae</taxon>
        <taxon>Carbonactinospora</taxon>
    </lineage>
</organism>
<sequence length="40" mass="4099">MKADQGGAACPGAVYRWGGLAPPGLLEKFGKTVWPAKTAP</sequence>
<dbReference type="Proteomes" id="UP000070188">
    <property type="component" value="Unassembled WGS sequence"/>
</dbReference>